<dbReference type="GO" id="GO:0005886">
    <property type="term" value="C:plasma membrane"/>
    <property type="evidence" value="ECO:0007669"/>
    <property type="project" value="UniProtKB-SubCell"/>
</dbReference>
<gene>
    <name evidence="5" type="ORF">QN277_028790</name>
</gene>
<dbReference type="AlphaFoldDB" id="A0AAE1J873"/>
<feature type="transmembrane region" description="Helical" evidence="3">
    <location>
        <begin position="619"/>
        <end position="640"/>
    </location>
</feature>
<evidence type="ECO:0000313" key="5">
    <source>
        <dbReference type="EMBL" id="KAK4263369.1"/>
    </source>
</evidence>
<keyword evidence="3" id="KW-1133">Transmembrane helix</keyword>
<accession>A0AAE1J873</accession>
<feature type="region of interest" description="Disordered" evidence="2">
    <location>
        <begin position="355"/>
        <end position="375"/>
    </location>
</feature>
<sequence>MEPAGMDVNAELQMMALSLYHYTQQGDWKEALTTFKNNPGIHKVPINRSGDTLLHVALNDFKDDSAEEIVEEIKKNQSWSVLKTKNERGDTPLHCAASIGSLKTCKAIGEAQRGGNNQLMIEARNNKGETPLFLAALHGHNDAFFYLHSCCPNQSGLWKRSDGETVLHCTIRREHFDLAFQIILLYKIDIVGSVDEKGITPLHILASKPSAFESSSNFRWYNKLVYNCIFVKPLMGSPKQQSNNNDTLPNWWIKSSQNTQSGADEENPGYVGYSNYVAPPNYWTCYGILVCLFVCFIQPVLKAIGFQDIEDLKKKKQKHVWCRQLLDKIWEHKDAAYVGRGSAFRGYSLLQTDDSEFPKPSGHHQIDAKQGDGEKKEESDEKESAFFIAARNGVLEMLEKIMNDKPGSIHETNWQGQNVLQVAVECRQPHVFNLFIKRLGKERIWKALVQNLDNEGNTILHLAAKLSHDKPWHIPGAALQMQWEIKWFLYIKDKMPPYVLFLPNKGGTSPVDLFREYHENLVKEGTEWLNHTSASCSVVAGLIAGVAFATSTSIPGGTEEVSGKPHLQRYPAFNMFALTSLLALCCSITSLTMFLAILTSRQQPRDFRKDLPLKLLLGLSSLFISICSILVSFSAAFFFVLKDSLKEVVFPLYAATILPLTIYIIAQFPLYADLVRAIFSKVPQASNRESEKLIL</sequence>
<keyword evidence="3" id="KW-0472">Membrane</keyword>
<evidence type="ECO:0000313" key="6">
    <source>
        <dbReference type="Proteomes" id="UP001293593"/>
    </source>
</evidence>
<dbReference type="Pfam" id="PF13962">
    <property type="entry name" value="PGG"/>
    <property type="match status" value="1"/>
</dbReference>
<dbReference type="SUPFAM" id="SSF48403">
    <property type="entry name" value="Ankyrin repeat"/>
    <property type="match status" value="2"/>
</dbReference>
<reference evidence="5" key="1">
    <citation type="submission" date="2023-10" db="EMBL/GenBank/DDBJ databases">
        <title>Chromosome-level genome of the transformable northern wattle, Acacia crassicarpa.</title>
        <authorList>
            <person name="Massaro I."/>
            <person name="Sinha N.R."/>
            <person name="Poethig S."/>
            <person name="Leichty A.R."/>
        </authorList>
    </citation>
    <scope>NUCLEOTIDE SEQUENCE</scope>
    <source>
        <strain evidence="5">Acra3RX</strain>
        <tissue evidence="5">Leaf</tissue>
    </source>
</reference>
<keyword evidence="6" id="KW-1185">Reference proteome</keyword>
<feature type="domain" description="PGG" evidence="4">
    <location>
        <begin position="527"/>
        <end position="639"/>
    </location>
</feature>
<organism evidence="5 6">
    <name type="scientific">Acacia crassicarpa</name>
    <name type="common">northern wattle</name>
    <dbReference type="NCBI Taxonomy" id="499986"/>
    <lineage>
        <taxon>Eukaryota</taxon>
        <taxon>Viridiplantae</taxon>
        <taxon>Streptophyta</taxon>
        <taxon>Embryophyta</taxon>
        <taxon>Tracheophyta</taxon>
        <taxon>Spermatophyta</taxon>
        <taxon>Magnoliopsida</taxon>
        <taxon>eudicotyledons</taxon>
        <taxon>Gunneridae</taxon>
        <taxon>Pentapetalae</taxon>
        <taxon>rosids</taxon>
        <taxon>fabids</taxon>
        <taxon>Fabales</taxon>
        <taxon>Fabaceae</taxon>
        <taxon>Caesalpinioideae</taxon>
        <taxon>mimosoid clade</taxon>
        <taxon>Acacieae</taxon>
        <taxon>Acacia</taxon>
    </lineage>
</organism>
<dbReference type="EMBL" id="JAWXYG010000009">
    <property type="protein sequence ID" value="KAK4263369.1"/>
    <property type="molecule type" value="Genomic_DNA"/>
</dbReference>
<proteinExistence type="predicted"/>
<dbReference type="Gene3D" id="1.25.40.20">
    <property type="entry name" value="Ankyrin repeat-containing domain"/>
    <property type="match status" value="2"/>
</dbReference>
<evidence type="ECO:0000256" key="3">
    <source>
        <dbReference type="SAM" id="Phobius"/>
    </source>
</evidence>
<comment type="caution">
    <text evidence="5">The sequence shown here is derived from an EMBL/GenBank/DDBJ whole genome shotgun (WGS) entry which is preliminary data.</text>
</comment>
<feature type="compositionally biased region" description="Basic and acidic residues" evidence="2">
    <location>
        <begin position="364"/>
        <end position="375"/>
    </location>
</feature>
<dbReference type="PANTHER" id="PTHR24177:SF103">
    <property type="entry name" value="PGG DOMAIN-CONTAINING PROTEIN"/>
    <property type="match status" value="1"/>
</dbReference>
<dbReference type="Proteomes" id="UP001293593">
    <property type="component" value="Unassembled WGS sequence"/>
</dbReference>
<dbReference type="Pfam" id="PF12796">
    <property type="entry name" value="Ank_2"/>
    <property type="match status" value="2"/>
</dbReference>
<comment type="subcellular location">
    <subcellularLocation>
        <location evidence="1">Cell membrane</location>
        <topology evidence="1">Peripheral membrane protein</topology>
        <orientation evidence="1">Cytoplasmic side</orientation>
    </subcellularLocation>
</comment>
<evidence type="ECO:0000259" key="4">
    <source>
        <dbReference type="Pfam" id="PF13962"/>
    </source>
</evidence>
<protein>
    <recommendedName>
        <fullName evidence="4">PGG domain-containing protein</fullName>
    </recommendedName>
</protein>
<dbReference type="InterPro" id="IPR036770">
    <property type="entry name" value="Ankyrin_rpt-contain_sf"/>
</dbReference>
<dbReference type="InterPro" id="IPR026961">
    <property type="entry name" value="PGG_dom"/>
</dbReference>
<evidence type="ECO:0000256" key="2">
    <source>
        <dbReference type="SAM" id="MobiDB-lite"/>
    </source>
</evidence>
<name>A0AAE1J873_9FABA</name>
<feature type="transmembrane region" description="Helical" evidence="3">
    <location>
        <begin position="575"/>
        <end position="598"/>
    </location>
</feature>
<dbReference type="InterPro" id="IPR002110">
    <property type="entry name" value="Ankyrin_rpt"/>
</dbReference>
<dbReference type="SMART" id="SM00248">
    <property type="entry name" value="ANK"/>
    <property type="match status" value="6"/>
</dbReference>
<feature type="transmembrane region" description="Helical" evidence="3">
    <location>
        <begin position="652"/>
        <end position="672"/>
    </location>
</feature>
<dbReference type="PANTHER" id="PTHR24177">
    <property type="entry name" value="CASKIN"/>
    <property type="match status" value="1"/>
</dbReference>
<evidence type="ECO:0000256" key="1">
    <source>
        <dbReference type="ARBA" id="ARBA00004413"/>
    </source>
</evidence>
<keyword evidence="3" id="KW-0812">Transmembrane</keyword>